<dbReference type="RefSeq" id="XP_029232954.1">
    <property type="nucleotide sequence ID" value="XM_029367081.1"/>
</dbReference>
<dbReference type="Proteomes" id="UP000284403">
    <property type="component" value="Unassembled WGS sequence"/>
</dbReference>
<proteinExistence type="predicted"/>
<evidence type="ECO:0000313" key="3">
    <source>
        <dbReference type="EMBL" id="RNF27748.1"/>
    </source>
</evidence>
<keyword evidence="1" id="KW-0175">Coiled coil</keyword>
<accession>A0A3R7LMT3</accession>
<name>A0A3R7LMT3_9TRYP</name>
<comment type="caution">
    <text evidence="3">The sequence shown here is derived from an EMBL/GenBank/DDBJ whole genome shotgun (WGS) entry which is preliminary data.</text>
</comment>
<protein>
    <submittedName>
        <fullName evidence="3">Uncharacterized protein</fullName>
    </submittedName>
</protein>
<feature type="region of interest" description="Disordered" evidence="2">
    <location>
        <begin position="187"/>
        <end position="214"/>
    </location>
</feature>
<dbReference type="AlphaFoldDB" id="A0A3R7LMT3"/>
<keyword evidence="4" id="KW-1185">Reference proteome</keyword>
<feature type="coiled-coil region" evidence="1">
    <location>
        <begin position="53"/>
        <end position="80"/>
    </location>
</feature>
<dbReference type="GeneID" id="40313743"/>
<dbReference type="EMBL" id="MKKU01000001">
    <property type="protein sequence ID" value="RNF27748.1"/>
    <property type="molecule type" value="Genomic_DNA"/>
</dbReference>
<evidence type="ECO:0000256" key="1">
    <source>
        <dbReference type="SAM" id="Coils"/>
    </source>
</evidence>
<sequence>MHPLARALQLQHTRCEVYHLWDAKFHLALSGALSAAELRGILNDTIVTAFQQVSSSLRQLQDALREEARAEAEADDDDEDDAVPQFLDAWIDRVQRIEQKHYHASVCLSQRIAEHCAAVPLTQPATQETATTCEAPKDAAQGGGVKTDPTEPRGTCASLHDAELCLLRQLVPVTAQRAFTFVSCRDASSLSSDDDDAAQNEEVTEHEAEAEESVALPSGATAAYAPRRVRRHCLTFNEAVLPLWREKQRLMRQLQEWTEELQAELASVATSA</sequence>
<reference evidence="3 4" key="1">
    <citation type="journal article" date="2018" name="BMC Genomics">
        <title>Genomic comparison of Trypanosoma conorhini and Trypanosoma rangeli to Trypanosoma cruzi strains of high and low virulence.</title>
        <authorList>
            <person name="Bradwell K.R."/>
            <person name="Koparde V.N."/>
            <person name="Matveyev A.V."/>
            <person name="Serrano M.G."/>
            <person name="Alves J.M."/>
            <person name="Parikh H."/>
            <person name="Huang B."/>
            <person name="Lee V."/>
            <person name="Espinosa-Alvarez O."/>
            <person name="Ortiz P.A."/>
            <person name="Costa-Martins A.G."/>
            <person name="Teixeira M.M."/>
            <person name="Buck G.A."/>
        </authorList>
    </citation>
    <scope>NUCLEOTIDE SEQUENCE [LARGE SCALE GENOMIC DNA]</scope>
    <source>
        <strain evidence="3 4">025E</strain>
    </source>
</reference>
<evidence type="ECO:0000313" key="4">
    <source>
        <dbReference type="Proteomes" id="UP000284403"/>
    </source>
</evidence>
<evidence type="ECO:0000256" key="2">
    <source>
        <dbReference type="SAM" id="MobiDB-lite"/>
    </source>
</evidence>
<feature type="compositionally biased region" description="Acidic residues" evidence="2">
    <location>
        <begin position="192"/>
        <end position="212"/>
    </location>
</feature>
<feature type="region of interest" description="Disordered" evidence="2">
    <location>
        <begin position="129"/>
        <end position="152"/>
    </location>
</feature>
<gene>
    <name evidence="3" type="ORF">Tco025E_00132</name>
</gene>
<organism evidence="3 4">
    <name type="scientific">Trypanosoma conorhini</name>
    <dbReference type="NCBI Taxonomy" id="83891"/>
    <lineage>
        <taxon>Eukaryota</taxon>
        <taxon>Discoba</taxon>
        <taxon>Euglenozoa</taxon>
        <taxon>Kinetoplastea</taxon>
        <taxon>Metakinetoplastina</taxon>
        <taxon>Trypanosomatida</taxon>
        <taxon>Trypanosomatidae</taxon>
        <taxon>Trypanosoma</taxon>
    </lineage>
</organism>
<dbReference type="OrthoDB" id="272743at2759"/>